<dbReference type="OrthoDB" id="9787127at2"/>
<gene>
    <name evidence="1" type="ORF">CLV67_12554</name>
</gene>
<keyword evidence="2" id="KW-1185">Reference proteome</keyword>
<organism evidence="1 2">
    <name type="scientific">Actinoplanes italicus</name>
    <dbReference type="NCBI Taxonomy" id="113567"/>
    <lineage>
        <taxon>Bacteria</taxon>
        <taxon>Bacillati</taxon>
        <taxon>Actinomycetota</taxon>
        <taxon>Actinomycetes</taxon>
        <taxon>Micromonosporales</taxon>
        <taxon>Micromonosporaceae</taxon>
        <taxon>Actinoplanes</taxon>
    </lineage>
</organism>
<dbReference type="EMBL" id="PVMZ01000025">
    <property type="protein sequence ID" value="PRX13342.1"/>
    <property type="molecule type" value="Genomic_DNA"/>
</dbReference>
<protein>
    <submittedName>
        <fullName evidence="1">Uncharacterized protein</fullName>
    </submittedName>
</protein>
<comment type="caution">
    <text evidence="1">The sequence shown here is derived from an EMBL/GenBank/DDBJ whole genome shotgun (WGS) entry which is preliminary data.</text>
</comment>
<sequence>MLVDVVKIEIDNGTYRDLTLIASAVGMTPGEAVTLLVERFRSSAVAPKPVLAQPEAVPIHAVYQGQRVTAEFDPETSSLTITSGPLSGKWFRSPSGAAKAVVEVLNPGVSPNRSGFDFWFVTETGKTLQSIRSRR</sequence>
<evidence type="ECO:0000313" key="2">
    <source>
        <dbReference type="Proteomes" id="UP000239415"/>
    </source>
</evidence>
<reference evidence="1 2" key="1">
    <citation type="submission" date="2018-03" db="EMBL/GenBank/DDBJ databases">
        <title>Genomic Encyclopedia of Archaeal and Bacterial Type Strains, Phase II (KMG-II): from individual species to whole genera.</title>
        <authorList>
            <person name="Goeker M."/>
        </authorList>
    </citation>
    <scope>NUCLEOTIDE SEQUENCE [LARGE SCALE GENOMIC DNA]</scope>
    <source>
        <strain evidence="1 2">DSM 43146</strain>
    </source>
</reference>
<dbReference type="RefSeq" id="WP_106328981.1">
    <property type="nucleotide sequence ID" value="NZ_BOMO01000127.1"/>
</dbReference>
<evidence type="ECO:0000313" key="1">
    <source>
        <dbReference type="EMBL" id="PRX13342.1"/>
    </source>
</evidence>
<dbReference type="Proteomes" id="UP000239415">
    <property type="component" value="Unassembled WGS sequence"/>
</dbReference>
<proteinExistence type="predicted"/>
<name>A0A2T0JY08_9ACTN</name>
<dbReference type="AlphaFoldDB" id="A0A2T0JY08"/>
<accession>A0A2T0JY08</accession>